<evidence type="ECO:0000256" key="1">
    <source>
        <dbReference type="SAM" id="MobiDB-lite"/>
    </source>
</evidence>
<evidence type="ECO:0000313" key="2">
    <source>
        <dbReference type="EMBL" id="EXC00993.1"/>
    </source>
</evidence>
<proteinExistence type="predicted"/>
<accession>W9RNV8</accession>
<dbReference type="EMBL" id="KE345314">
    <property type="protein sequence ID" value="EXC00993.1"/>
    <property type="molecule type" value="Genomic_DNA"/>
</dbReference>
<feature type="compositionally biased region" description="Pro residues" evidence="1">
    <location>
        <begin position="146"/>
        <end position="165"/>
    </location>
</feature>
<dbReference type="AlphaFoldDB" id="W9RNV8"/>
<name>W9RNV8_9ROSA</name>
<feature type="compositionally biased region" description="Polar residues" evidence="1">
    <location>
        <begin position="1"/>
        <end position="20"/>
    </location>
</feature>
<feature type="region of interest" description="Disordered" evidence="1">
    <location>
        <begin position="141"/>
        <end position="175"/>
    </location>
</feature>
<keyword evidence="3" id="KW-1185">Reference proteome</keyword>
<organism evidence="2 3">
    <name type="scientific">Morus notabilis</name>
    <dbReference type="NCBI Taxonomy" id="981085"/>
    <lineage>
        <taxon>Eukaryota</taxon>
        <taxon>Viridiplantae</taxon>
        <taxon>Streptophyta</taxon>
        <taxon>Embryophyta</taxon>
        <taxon>Tracheophyta</taxon>
        <taxon>Spermatophyta</taxon>
        <taxon>Magnoliopsida</taxon>
        <taxon>eudicotyledons</taxon>
        <taxon>Gunneridae</taxon>
        <taxon>Pentapetalae</taxon>
        <taxon>rosids</taxon>
        <taxon>fabids</taxon>
        <taxon>Rosales</taxon>
        <taxon>Moraceae</taxon>
        <taxon>Moreae</taxon>
        <taxon>Morus</taxon>
    </lineage>
</organism>
<dbReference type="Proteomes" id="UP000030645">
    <property type="component" value="Unassembled WGS sequence"/>
</dbReference>
<gene>
    <name evidence="2" type="ORF">L484_016059</name>
</gene>
<evidence type="ECO:0000313" key="3">
    <source>
        <dbReference type="Proteomes" id="UP000030645"/>
    </source>
</evidence>
<sequence>METEISSSGGREPGISSTAFSREHCRQVVSAEEERDAGDSALDDRFIRGENAMWSATGGTAALSYCRLQFSTNIVVAYNLLSFYFQEKVYGRSKFRREIHLCSPPLPLAATRAAIAGDVEFTGLCSHAQRKDFHLQHNVITAAQAPPSPRPPTTTSPSRMTPPHPTRSETSDPLDPFVILSNLGWNRAERHHKSENNQL</sequence>
<feature type="region of interest" description="Disordered" evidence="1">
    <location>
        <begin position="1"/>
        <end position="23"/>
    </location>
</feature>
<reference evidence="3" key="1">
    <citation type="submission" date="2013-01" db="EMBL/GenBank/DDBJ databases">
        <title>Draft Genome Sequence of a Mulberry Tree, Morus notabilis C.K. Schneid.</title>
        <authorList>
            <person name="He N."/>
            <person name="Zhao S."/>
        </authorList>
    </citation>
    <scope>NUCLEOTIDE SEQUENCE</scope>
</reference>
<protein>
    <submittedName>
        <fullName evidence="2">Uncharacterized protein</fullName>
    </submittedName>
</protein>